<dbReference type="AlphaFoldDB" id="A0A5M6CW36"/>
<proteinExistence type="predicted"/>
<accession>A0A5M6CW36</accession>
<dbReference type="RefSeq" id="WP_150079785.1">
    <property type="nucleotide sequence ID" value="NZ_VWOX01000029.1"/>
</dbReference>
<evidence type="ECO:0000313" key="1">
    <source>
        <dbReference type="EMBL" id="KAA5538590.1"/>
    </source>
</evidence>
<keyword evidence="2" id="KW-1185">Reference proteome</keyword>
<reference evidence="1 2" key="1">
    <citation type="submission" date="2019-08" db="EMBL/GenBank/DDBJ databases">
        <authorList>
            <person name="Dhanesh K."/>
            <person name="Kumar G."/>
            <person name="Sasikala C."/>
            <person name="Venkata Ramana C."/>
        </authorList>
    </citation>
    <scope>NUCLEOTIDE SEQUENCE [LARGE SCALE GENOMIC DNA]</scope>
    <source>
        <strain evidence="1 2">JC645</strain>
    </source>
</reference>
<sequence>MRHLRRLGSQLSIPIPRDENGYIGRECPECEGYFKITPGTGLTGENLPCHCPYCGHTSSQDQFFTKAQVEFAKSVAINKITGAVLKDLKSLEFNHRPKGPFGIGFSMKVKGRPQPVRHYSELELEEEVVCDQCTLRYTVYGTFAYCPDCRQHNSLQILEKNLAVAQKQLDLAESVDADLSALLISDALENCVSAFDGFGREACRIFSSKANDTAKATAISFQNLAGAQKNVLAQFRVDITSALSPTEWEFACRCFQKRHLLAHKMGIVDEAYLKATNDVRSNIGRKVSIRKEEVIELIVHICTLGSHLKFELEDLQ</sequence>
<protein>
    <submittedName>
        <fullName evidence="1">Uncharacterized protein</fullName>
    </submittedName>
</protein>
<dbReference type="EMBL" id="VWOX01000029">
    <property type="protein sequence ID" value="KAA5538590.1"/>
    <property type="molecule type" value="Genomic_DNA"/>
</dbReference>
<gene>
    <name evidence="1" type="ORF">FYK55_27270</name>
</gene>
<organism evidence="1 2">
    <name type="scientific">Roseiconus nitratireducens</name>
    <dbReference type="NCBI Taxonomy" id="2605748"/>
    <lineage>
        <taxon>Bacteria</taxon>
        <taxon>Pseudomonadati</taxon>
        <taxon>Planctomycetota</taxon>
        <taxon>Planctomycetia</taxon>
        <taxon>Pirellulales</taxon>
        <taxon>Pirellulaceae</taxon>
        <taxon>Roseiconus</taxon>
    </lineage>
</organism>
<dbReference type="Proteomes" id="UP000324479">
    <property type="component" value="Unassembled WGS sequence"/>
</dbReference>
<name>A0A5M6CW36_9BACT</name>
<comment type="caution">
    <text evidence="1">The sequence shown here is derived from an EMBL/GenBank/DDBJ whole genome shotgun (WGS) entry which is preliminary data.</text>
</comment>
<evidence type="ECO:0000313" key="2">
    <source>
        <dbReference type="Proteomes" id="UP000324479"/>
    </source>
</evidence>